<keyword evidence="4" id="KW-0677">Repeat</keyword>
<sequence>MIDQEIADQWLASGFYAPAVTVYECLIAENPDQLAWYQNLGLAYLLQGEEVSAQVAWFTPLDFLSDEEAESYQQSLLNRLTDITAHLESQQKDLEAWLVRQYYRQFEPEHLENLIALIQLEIKLNKLTPASLLAWEFMELLELFGATLSPETLEQFLLALFPCYPDQEIITDCLKIGLRFVADVTGLVLKFSQSAYNHTYLPNYEAAIQLTQRCLVFSPKMLPLWRQLSDFYTDIGQFAPGLVAAQNYNDYCQILAEKVFGQRVLLRALMRQGDHGPEVQACFSRQAQLIQELLAEPALNLTRGQARSLIVALFHWPYVQDQPAQYWAWQTPLAALAQQNLLGTETGQNLAPYSYHQQPITPTRKTRHGDCLHIGYLAHTLRQHSVGWLCRWLFRYHDRQKFKIHLYFLAQGVTPFTQAWFLPHADSWWAGNLVTDLVPQIFQDEIDLLIDLDGGTYEDSAEVLVHKPAPIQATWLGWDATGVPAVDYFIGDPHVLPPEAEQYYSEKIWRLPEVYLAVDGFEIGVPTLRRKDLGIPEDAVIYFTAQNGLKQHPQTLKQQYQILAQVPNSYFLIKLRGEKEILRNLFEAIAQAEGVSVSRLRFLDFDDDEPTHRANLQLADIVLDSYPYNGATTTLETLWLEIPLVTQVGQQFAARNSYTFMVNAGITEGLAWSSQEYVDWGITLGLDAQLRQQVKDKLRQAKQTSPLWDTRRFTRHLEQAYQTMWAQLS</sequence>
<evidence type="ECO:0000259" key="6">
    <source>
        <dbReference type="Pfam" id="PF13844"/>
    </source>
</evidence>
<dbReference type="AlphaFoldDB" id="A0AAE4JZC5"/>
<protein>
    <submittedName>
        <fullName evidence="7">O-linked N-acetylglucosamine transferase, SPINDLY family protein</fullName>
    </submittedName>
</protein>
<comment type="caution">
    <text evidence="7">The sequence shown here is derived from an EMBL/GenBank/DDBJ whole genome shotgun (WGS) entry which is preliminary data.</text>
</comment>
<evidence type="ECO:0000256" key="5">
    <source>
        <dbReference type="ARBA" id="ARBA00022803"/>
    </source>
</evidence>
<gene>
    <name evidence="7" type="ORF">RIF25_14155</name>
</gene>
<dbReference type="Gene3D" id="3.40.50.2000">
    <property type="entry name" value="Glycogen Phosphorylase B"/>
    <property type="match status" value="1"/>
</dbReference>
<dbReference type="InterPro" id="IPR051939">
    <property type="entry name" value="Glycosyltr_41/O-GlcNAc_trsf"/>
</dbReference>
<proteinExistence type="predicted"/>
<dbReference type="InterPro" id="IPR029489">
    <property type="entry name" value="OGT/SEC/SPY_C"/>
</dbReference>
<evidence type="ECO:0000256" key="1">
    <source>
        <dbReference type="ARBA" id="ARBA00004922"/>
    </source>
</evidence>
<dbReference type="RefSeq" id="WP_322879166.1">
    <property type="nucleotide sequence ID" value="NZ_JAVMIP010000019.1"/>
</dbReference>
<dbReference type="PANTHER" id="PTHR44835:SF1">
    <property type="entry name" value="PROTEIN O-GLCNAC TRANSFERASE"/>
    <property type="match status" value="1"/>
</dbReference>
<keyword evidence="2" id="KW-0328">Glycosyltransferase</keyword>
<evidence type="ECO:0000256" key="4">
    <source>
        <dbReference type="ARBA" id="ARBA00022737"/>
    </source>
</evidence>
<dbReference type="SUPFAM" id="SSF48452">
    <property type="entry name" value="TPR-like"/>
    <property type="match status" value="1"/>
</dbReference>
<name>A0AAE4JZC5_9CYAN</name>
<feature type="domain" description="O-GlcNAc transferase C-terminal" evidence="6">
    <location>
        <begin position="356"/>
        <end position="519"/>
    </location>
</feature>
<comment type="pathway">
    <text evidence="1">Protein modification; protein glycosylation.</text>
</comment>
<feature type="domain" description="O-GlcNAc transferase C-terminal" evidence="6">
    <location>
        <begin position="529"/>
        <end position="717"/>
    </location>
</feature>
<accession>A0AAE4JZC5</accession>
<dbReference type="Pfam" id="PF13844">
    <property type="entry name" value="Glyco_transf_41"/>
    <property type="match status" value="2"/>
</dbReference>
<evidence type="ECO:0000256" key="2">
    <source>
        <dbReference type="ARBA" id="ARBA00022676"/>
    </source>
</evidence>
<reference evidence="8" key="1">
    <citation type="submission" date="2023-07" db="EMBL/GenBank/DDBJ databases">
        <authorList>
            <person name="Luz R."/>
            <person name="Cordeiro R."/>
            <person name="Fonseca A."/>
            <person name="Goncalves V."/>
        </authorList>
    </citation>
    <scope>NUCLEOTIDE SEQUENCE [LARGE SCALE GENOMIC DNA]</scope>
    <source>
        <strain evidence="8">BACA0444</strain>
    </source>
</reference>
<dbReference type="InterPro" id="IPR011990">
    <property type="entry name" value="TPR-like_helical_dom_sf"/>
</dbReference>
<evidence type="ECO:0000313" key="8">
    <source>
        <dbReference type="Proteomes" id="UP001268256"/>
    </source>
</evidence>
<dbReference type="GO" id="GO:0016757">
    <property type="term" value="F:glycosyltransferase activity"/>
    <property type="evidence" value="ECO:0007669"/>
    <property type="project" value="UniProtKB-KW"/>
</dbReference>
<evidence type="ECO:0000313" key="7">
    <source>
        <dbReference type="EMBL" id="MDS3861944.1"/>
    </source>
</evidence>
<dbReference type="Gene3D" id="3.40.50.11380">
    <property type="match status" value="1"/>
</dbReference>
<organism evidence="7 8">
    <name type="scientific">Pseudocalidococcus azoricus BACA0444</name>
    <dbReference type="NCBI Taxonomy" id="2918990"/>
    <lineage>
        <taxon>Bacteria</taxon>
        <taxon>Bacillati</taxon>
        <taxon>Cyanobacteriota</taxon>
        <taxon>Cyanophyceae</taxon>
        <taxon>Acaryochloridales</taxon>
        <taxon>Thermosynechococcaceae</taxon>
        <taxon>Pseudocalidococcus</taxon>
        <taxon>Pseudocalidococcus azoricus</taxon>
    </lineage>
</organism>
<dbReference type="EMBL" id="JAVMIP010000019">
    <property type="protein sequence ID" value="MDS3861944.1"/>
    <property type="molecule type" value="Genomic_DNA"/>
</dbReference>
<keyword evidence="5" id="KW-0802">TPR repeat</keyword>
<dbReference type="Proteomes" id="UP001268256">
    <property type="component" value="Unassembled WGS sequence"/>
</dbReference>
<evidence type="ECO:0000256" key="3">
    <source>
        <dbReference type="ARBA" id="ARBA00022679"/>
    </source>
</evidence>
<keyword evidence="3 7" id="KW-0808">Transferase</keyword>
<dbReference type="PANTHER" id="PTHR44835">
    <property type="entry name" value="UDP-N-ACETYLGLUCOSAMINE--PEPTIDE N-ACETYLGLUCOSAMINYLTRANSFERASE SPINDLY-RELATED"/>
    <property type="match status" value="1"/>
</dbReference>
<dbReference type="Gene3D" id="1.25.40.10">
    <property type="entry name" value="Tetratricopeptide repeat domain"/>
    <property type="match status" value="1"/>
</dbReference>
<keyword evidence="8" id="KW-1185">Reference proteome</keyword>